<dbReference type="EMBL" id="MT144529">
    <property type="protein sequence ID" value="QJA54686.1"/>
    <property type="molecule type" value="Genomic_DNA"/>
</dbReference>
<gene>
    <name evidence="2" type="ORF">TM448A05538_0002</name>
</gene>
<evidence type="ECO:0000256" key="1">
    <source>
        <dbReference type="SAM" id="MobiDB-lite"/>
    </source>
</evidence>
<evidence type="ECO:0000313" key="2">
    <source>
        <dbReference type="EMBL" id="QJA54686.1"/>
    </source>
</evidence>
<accession>A0A6H2A3B2</accession>
<dbReference type="AlphaFoldDB" id="A0A6H2A3B2"/>
<sequence>MTYRVVARFYRGKDQMDESYVIISDNSEKDTRIEVGSKVKIYEVENEPVNAVDSENEPGNCPPVGRGVGALKPPACR</sequence>
<name>A0A6H2A3B2_9ZZZZ</name>
<protein>
    <submittedName>
        <fullName evidence="2">Uncharacterized protein</fullName>
    </submittedName>
</protein>
<feature type="region of interest" description="Disordered" evidence="1">
    <location>
        <begin position="51"/>
        <end position="77"/>
    </location>
</feature>
<proteinExistence type="predicted"/>
<organism evidence="2">
    <name type="scientific">viral metagenome</name>
    <dbReference type="NCBI Taxonomy" id="1070528"/>
    <lineage>
        <taxon>unclassified sequences</taxon>
        <taxon>metagenomes</taxon>
        <taxon>organismal metagenomes</taxon>
    </lineage>
</organism>
<reference evidence="2" key="1">
    <citation type="submission" date="2020-03" db="EMBL/GenBank/DDBJ databases">
        <title>The deep terrestrial virosphere.</title>
        <authorList>
            <person name="Holmfeldt K."/>
            <person name="Nilsson E."/>
            <person name="Simone D."/>
            <person name="Lopez-Fernandez M."/>
            <person name="Wu X."/>
            <person name="de Brujin I."/>
            <person name="Lundin D."/>
            <person name="Andersson A."/>
            <person name="Bertilsson S."/>
            <person name="Dopson M."/>
        </authorList>
    </citation>
    <scope>NUCLEOTIDE SEQUENCE</scope>
    <source>
        <strain evidence="2">TM448A05538</strain>
    </source>
</reference>